<gene>
    <name evidence="1" type="ordered locus">Fraau_3031</name>
</gene>
<keyword evidence="2" id="KW-1185">Reference proteome</keyword>
<dbReference type="eggNOG" id="COG5285">
    <property type="taxonomic scope" value="Bacteria"/>
</dbReference>
<dbReference type="HOGENOM" id="CLU_799019_0_0_6"/>
<dbReference type="Proteomes" id="UP000005234">
    <property type="component" value="Chromosome"/>
</dbReference>
<dbReference type="OrthoDB" id="547161at2"/>
<dbReference type="AlphaFoldDB" id="H8L3J0"/>
<keyword evidence="1" id="KW-0560">Oxidoreductase</keyword>
<dbReference type="InterPro" id="IPR008775">
    <property type="entry name" value="Phytyl_CoA_dOase-like"/>
</dbReference>
<sequence length="352" mass="39318">MSSATRDVLKSALMTPIWAAALLTGAKSFVDNPLIGSPRLNRAGLHAGRVRLAHALAAQRRRKLQHRLTASDREAFERQGFIVREQALPAQAFARLREEVLGQAFPSREMLQGDAVTRRIAINPDFLQQAPVTRAFLQGPLWNGLADYVGSYRQTPMAYVQTILSHVHGHPEADPQLQFHADAFHPTVKAWLFLEDVADEDGPFCYVPGSHRLTPQRLAWEQACSEQVGQLDRLSSRGSLRASPEARAAMGLPEPVRLAVPANTLIVADTFGFHARGAASRPSRRVELWGYGRRNPFLPWAGLDPGSLPWIAPRRIDGYWRWLSFCEQRLHRPIAWRDVGLQYAGDSRSSFG</sequence>
<dbReference type="GO" id="GO:0016706">
    <property type="term" value="F:2-oxoglutarate-dependent dioxygenase activity"/>
    <property type="evidence" value="ECO:0007669"/>
    <property type="project" value="UniProtKB-ARBA"/>
</dbReference>
<dbReference type="SUPFAM" id="SSF51197">
    <property type="entry name" value="Clavaminate synthase-like"/>
    <property type="match status" value="1"/>
</dbReference>
<evidence type="ECO:0000313" key="2">
    <source>
        <dbReference type="Proteomes" id="UP000005234"/>
    </source>
</evidence>
<dbReference type="Gene3D" id="2.60.120.620">
    <property type="entry name" value="q2cbj1_9rhob like domain"/>
    <property type="match status" value="1"/>
</dbReference>
<dbReference type="EMBL" id="CP003350">
    <property type="protein sequence ID" value="AFC87359.1"/>
    <property type="molecule type" value="Genomic_DNA"/>
</dbReference>
<protein>
    <submittedName>
        <fullName evidence="1">Phytanoyl-CoA dioxygenase (PhyH)</fullName>
    </submittedName>
</protein>
<evidence type="ECO:0000313" key="1">
    <source>
        <dbReference type="EMBL" id="AFC87359.1"/>
    </source>
</evidence>
<reference evidence="1" key="1">
    <citation type="submission" date="2012-02" db="EMBL/GenBank/DDBJ databases">
        <title>The complete genome of Frateuria aurantia DSM 6220.</title>
        <authorList>
            <consortium name="US DOE Joint Genome Institute (JGI-PGF)"/>
            <person name="Lucas S."/>
            <person name="Copeland A."/>
            <person name="Lapidus A."/>
            <person name="Glavina del Rio T."/>
            <person name="Dalin E."/>
            <person name="Tice H."/>
            <person name="Bruce D."/>
            <person name="Goodwin L."/>
            <person name="Pitluck S."/>
            <person name="Peters L."/>
            <person name="Ovchinnikova G."/>
            <person name="Teshima H."/>
            <person name="Kyrpides N."/>
            <person name="Mavromatis K."/>
            <person name="Ivanova N."/>
            <person name="Brettin T."/>
            <person name="Detter J.C."/>
            <person name="Han C."/>
            <person name="Larimer F."/>
            <person name="Land M."/>
            <person name="Hauser L."/>
            <person name="Markowitz V."/>
            <person name="Cheng J.-F."/>
            <person name="Hugenholtz P."/>
            <person name="Woyke T."/>
            <person name="Wu D."/>
            <person name="Brambilla E."/>
            <person name="Klenk H.-P."/>
            <person name="Eisen J.A."/>
        </authorList>
    </citation>
    <scope>NUCLEOTIDE SEQUENCE</scope>
    <source>
        <strain evidence="1">DSM 6220</strain>
    </source>
</reference>
<dbReference type="KEGG" id="fau:Fraau_3031"/>
<dbReference type="Pfam" id="PF05721">
    <property type="entry name" value="PhyH"/>
    <property type="match status" value="1"/>
</dbReference>
<name>H8L3J0_FRAAD</name>
<keyword evidence="1" id="KW-0223">Dioxygenase</keyword>
<accession>H8L3J0</accession>
<proteinExistence type="predicted"/>
<dbReference type="RefSeq" id="WP_014404362.1">
    <property type="nucleotide sequence ID" value="NC_017033.1"/>
</dbReference>
<organism evidence="1 2">
    <name type="scientific">Frateuria aurantia (strain ATCC 33424 / DSM 6220 / KCTC 2777 / LMG 1558 / NBRC 3245 / NCIMB 13370)</name>
    <name type="common">Acetobacter aurantius</name>
    <dbReference type="NCBI Taxonomy" id="767434"/>
    <lineage>
        <taxon>Bacteria</taxon>
        <taxon>Pseudomonadati</taxon>
        <taxon>Pseudomonadota</taxon>
        <taxon>Gammaproteobacteria</taxon>
        <taxon>Lysobacterales</taxon>
        <taxon>Rhodanobacteraceae</taxon>
        <taxon>Frateuria</taxon>
    </lineage>
</organism>
<dbReference type="STRING" id="767434.Fraau_3031"/>